<protein>
    <submittedName>
        <fullName evidence="1">Uncharacterized protein</fullName>
    </submittedName>
</protein>
<gene>
    <name evidence="1" type="ORF">A3I41_04880</name>
</gene>
<proteinExistence type="predicted"/>
<dbReference type="AlphaFoldDB" id="A0A1F7V7X0"/>
<sequence>MEYEFNPRLVDELFERRTTQEITDTIAGMGRSVDGSIDRSRFSNTAIAVERLIGHKDYRQAHASDPHAPYGRFRGRHIIGTGTRVLGGVYLGHRPREAITLNASSPFLKSLLVAFVDDRLNLMRTKLLRGDLQFETTHEGVARAFVQDLPQDLFTLTMACLPYDERKTAEVFRAAKLEPDAELSLDVYLEAKTGVCRHMVLFLVGVFELLSKMGLTQGTMSVCRCYIPNLFSHAWARFELEGTEPIILDPAQNFFGTLEKGGEMGKFVYDHELAKFLSAE</sequence>
<dbReference type="Proteomes" id="UP000176593">
    <property type="component" value="Unassembled WGS sequence"/>
</dbReference>
<evidence type="ECO:0000313" key="2">
    <source>
        <dbReference type="Proteomes" id="UP000176593"/>
    </source>
</evidence>
<evidence type="ECO:0000313" key="1">
    <source>
        <dbReference type="EMBL" id="OGL86590.1"/>
    </source>
</evidence>
<name>A0A1F7V7X0_9BACT</name>
<reference evidence="1 2" key="1">
    <citation type="journal article" date="2016" name="Nat. Commun.">
        <title>Thousands of microbial genomes shed light on interconnected biogeochemical processes in an aquifer system.</title>
        <authorList>
            <person name="Anantharaman K."/>
            <person name="Brown C.T."/>
            <person name="Hug L.A."/>
            <person name="Sharon I."/>
            <person name="Castelle C.J."/>
            <person name="Probst A.J."/>
            <person name="Thomas B.C."/>
            <person name="Singh A."/>
            <person name="Wilkins M.J."/>
            <person name="Karaoz U."/>
            <person name="Brodie E.L."/>
            <person name="Williams K.H."/>
            <person name="Hubbard S.S."/>
            <person name="Banfield J.F."/>
        </authorList>
    </citation>
    <scope>NUCLEOTIDE SEQUENCE [LARGE SCALE GENOMIC DNA]</scope>
</reference>
<organism evidence="1 2">
    <name type="scientific">Candidatus Uhrbacteria bacterium RIFCSPLOWO2_02_FULL_48_18</name>
    <dbReference type="NCBI Taxonomy" id="1802408"/>
    <lineage>
        <taxon>Bacteria</taxon>
        <taxon>Candidatus Uhriibacteriota</taxon>
    </lineage>
</organism>
<dbReference type="EMBL" id="MGEQ01000008">
    <property type="protein sequence ID" value="OGL86590.1"/>
    <property type="molecule type" value="Genomic_DNA"/>
</dbReference>
<comment type="caution">
    <text evidence="1">The sequence shown here is derived from an EMBL/GenBank/DDBJ whole genome shotgun (WGS) entry which is preliminary data.</text>
</comment>
<accession>A0A1F7V7X0</accession>